<evidence type="ECO:0000313" key="1">
    <source>
        <dbReference type="EMBL" id="MFI7587207.1"/>
    </source>
</evidence>
<keyword evidence="2" id="KW-1185">Reference proteome</keyword>
<dbReference type="RefSeq" id="WP_398278376.1">
    <property type="nucleotide sequence ID" value="NZ_JBITLV010000002.1"/>
</dbReference>
<gene>
    <name evidence="1" type="ORF">ACIB24_09055</name>
</gene>
<name>A0ABW8ANM7_9ACTN</name>
<dbReference type="EMBL" id="JBITLV010000002">
    <property type="protein sequence ID" value="MFI7587207.1"/>
    <property type="molecule type" value="Genomic_DNA"/>
</dbReference>
<dbReference type="Proteomes" id="UP001612915">
    <property type="component" value="Unassembled WGS sequence"/>
</dbReference>
<organism evidence="1 2">
    <name type="scientific">Spongisporangium articulatum</name>
    <dbReference type="NCBI Taxonomy" id="3362603"/>
    <lineage>
        <taxon>Bacteria</taxon>
        <taxon>Bacillati</taxon>
        <taxon>Actinomycetota</taxon>
        <taxon>Actinomycetes</taxon>
        <taxon>Kineosporiales</taxon>
        <taxon>Kineosporiaceae</taxon>
        <taxon>Spongisporangium</taxon>
    </lineage>
</organism>
<protein>
    <submittedName>
        <fullName evidence="1">Uncharacterized protein</fullName>
    </submittedName>
</protein>
<sequence length="111" mass="11183">MLATPAAAWSPPRCATSSWEGPDLQLRDLPVDHGLVGIRPCFPSIAVGGVAVAGGPVPVVASGSAIGMGGAPISRSGPAGVTPDVYGLLRRLEKIVEISSDRCPGQGRELG</sequence>
<evidence type="ECO:0000313" key="2">
    <source>
        <dbReference type="Proteomes" id="UP001612915"/>
    </source>
</evidence>
<proteinExistence type="predicted"/>
<accession>A0ABW8ANM7</accession>
<comment type="caution">
    <text evidence="1">The sequence shown here is derived from an EMBL/GenBank/DDBJ whole genome shotgun (WGS) entry which is preliminary data.</text>
</comment>
<reference evidence="1 2" key="1">
    <citation type="submission" date="2024-10" db="EMBL/GenBank/DDBJ databases">
        <title>The Natural Products Discovery Center: Release of the First 8490 Sequenced Strains for Exploring Actinobacteria Biosynthetic Diversity.</title>
        <authorList>
            <person name="Kalkreuter E."/>
            <person name="Kautsar S.A."/>
            <person name="Yang D."/>
            <person name="Bader C.D."/>
            <person name="Teijaro C.N."/>
            <person name="Fluegel L."/>
            <person name="Davis C.M."/>
            <person name="Simpson J.R."/>
            <person name="Lauterbach L."/>
            <person name="Steele A.D."/>
            <person name="Gui C."/>
            <person name="Meng S."/>
            <person name="Li G."/>
            <person name="Viehrig K."/>
            <person name="Ye F."/>
            <person name="Su P."/>
            <person name="Kiefer A.F."/>
            <person name="Nichols A."/>
            <person name="Cepeda A.J."/>
            <person name="Yan W."/>
            <person name="Fan B."/>
            <person name="Jiang Y."/>
            <person name="Adhikari A."/>
            <person name="Zheng C.-J."/>
            <person name="Schuster L."/>
            <person name="Cowan T.M."/>
            <person name="Smanski M.J."/>
            <person name="Chevrette M.G."/>
            <person name="De Carvalho L.P.S."/>
            <person name="Shen B."/>
        </authorList>
    </citation>
    <scope>NUCLEOTIDE SEQUENCE [LARGE SCALE GENOMIC DNA]</scope>
    <source>
        <strain evidence="1 2">NPDC049639</strain>
    </source>
</reference>